<accession>F2NHP5</accession>
<gene>
    <name evidence="1" type="ordered locus">Desac_1376</name>
</gene>
<organism evidence="1 2">
    <name type="scientific">Desulfobacca acetoxidans (strain ATCC 700848 / DSM 11109 / ASRB2)</name>
    <dbReference type="NCBI Taxonomy" id="880072"/>
    <lineage>
        <taxon>Bacteria</taxon>
        <taxon>Pseudomonadati</taxon>
        <taxon>Thermodesulfobacteriota</taxon>
        <taxon>Desulfobaccia</taxon>
        <taxon>Desulfobaccales</taxon>
        <taxon>Desulfobaccaceae</taxon>
        <taxon>Desulfobacca</taxon>
    </lineage>
</organism>
<evidence type="ECO:0000313" key="2">
    <source>
        <dbReference type="Proteomes" id="UP000000483"/>
    </source>
</evidence>
<dbReference type="KEGG" id="dao:Desac_1376"/>
<proteinExistence type="predicted"/>
<name>F2NHP5_DESAR</name>
<reference evidence="1 2" key="1">
    <citation type="journal article" date="2011" name="Stand. Genomic Sci.">
        <title>Complete genome sequence of the acetate-degrading sulfate reducer Desulfobacca acetoxidans type strain (ASRB2).</title>
        <authorList>
            <person name="Goker M."/>
            <person name="Teshima H."/>
            <person name="Lapidus A."/>
            <person name="Nolan M."/>
            <person name="Lucas S."/>
            <person name="Hammon N."/>
            <person name="Deshpande S."/>
            <person name="Cheng J.F."/>
            <person name="Tapia R."/>
            <person name="Han C."/>
            <person name="Goodwin L."/>
            <person name="Pitluck S."/>
            <person name="Huntemann M."/>
            <person name="Liolios K."/>
            <person name="Ivanova N."/>
            <person name="Pagani I."/>
            <person name="Mavromatis K."/>
            <person name="Ovchinikova G."/>
            <person name="Pati A."/>
            <person name="Chen A."/>
            <person name="Palaniappan K."/>
            <person name="Land M."/>
            <person name="Hauser L."/>
            <person name="Brambilla E.M."/>
            <person name="Rohde M."/>
            <person name="Spring S."/>
            <person name="Detter J.C."/>
            <person name="Woyke T."/>
            <person name="Bristow J."/>
            <person name="Eisen J.A."/>
            <person name="Markowitz V."/>
            <person name="Hugenholtz P."/>
            <person name="Kyrpides N.C."/>
            <person name="Klenk H.P."/>
        </authorList>
    </citation>
    <scope>NUCLEOTIDE SEQUENCE [LARGE SCALE GENOMIC DNA]</scope>
    <source>
        <strain evidence="2">ATCC 700848 / DSM 11109 / ASRB2</strain>
    </source>
</reference>
<reference evidence="2" key="2">
    <citation type="submission" date="2011-03" db="EMBL/GenBank/DDBJ databases">
        <title>The complete genome of Desulfobacca acetoxidans DSM 11109.</title>
        <authorList>
            <consortium name="US DOE Joint Genome Institute (JGI-PGF)"/>
            <person name="Lucas S."/>
            <person name="Copeland A."/>
            <person name="Lapidus A."/>
            <person name="Bruce D."/>
            <person name="Goodwin L."/>
            <person name="Pitluck S."/>
            <person name="Peters L."/>
            <person name="Kyrpides N."/>
            <person name="Mavromatis K."/>
            <person name="Ivanova N."/>
            <person name="Ovchinnikova G."/>
            <person name="Teshima H."/>
            <person name="Detter J.C."/>
            <person name="Han C."/>
            <person name="Land M."/>
            <person name="Hauser L."/>
            <person name="Markowitz V."/>
            <person name="Cheng J.-F."/>
            <person name="Hugenholtz P."/>
            <person name="Woyke T."/>
            <person name="Wu D."/>
            <person name="Spring S."/>
            <person name="Schueler E."/>
            <person name="Brambilla E."/>
            <person name="Klenk H.-P."/>
            <person name="Eisen J.A."/>
        </authorList>
    </citation>
    <scope>NUCLEOTIDE SEQUENCE [LARGE SCALE GENOMIC DNA]</scope>
    <source>
        <strain evidence="2">ATCC 700848 / DSM 11109 / ASRB2</strain>
    </source>
</reference>
<keyword evidence="2" id="KW-1185">Reference proteome</keyword>
<dbReference type="Proteomes" id="UP000000483">
    <property type="component" value="Chromosome"/>
</dbReference>
<dbReference type="AlphaFoldDB" id="F2NHP5"/>
<protein>
    <submittedName>
        <fullName evidence="1">Uncharacterized protein</fullName>
    </submittedName>
</protein>
<evidence type="ECO:0000313" key="1">
    <source>
        <dbReference type="EMBL" id="AEB09232.1"/>
    </source>
</evidence>
<sequence length="57" mass="6382">MTIKPDPTKIHPTFFNFSLSTLFSETFYLKCGSLALLSQPSGASALEPQPMLYVHMF</sequence>
<dbReference type="EMBL" id="CP002629">
    <property type="protein sequence ID" value="AEB09232.1"/>
    <property type="molecule type" value="Genomic_DNA"/>
</dbReference>
<dbReference type="STRING" id="880072.Desac_1376"/>
<dbReference type="HOGENOM" id="CLU_2989193_0_0_7"/>